<name>A0A9X1U4Q2_9SPHN</name>
<reference evidence="1" key="1">
    <citation type="submission" date="2022-01" db="EMBL/GenBank/DDBJ databases">
        <authorList>
            <person name="Jo J.-H."/>
            <person name="Im W.-T."/>
        </authorList>
    </citation>
    <scope>NUCLEOTIDE SEQUENCE</scope>
    <source>
        <strain evidence="1">G124</strain>
    </source>
</reference>
<dbReference type="AlphaFoldDB" id="A0A9X1U4Q2"/>
<comment type="caution">
    <text evidence="1">The sequence shown here is derived from an EMBL/GenBank/DDBJ whole genome shotgun (WGS) entry which is preliminary data.</text>
</comment>
<sequence>MILFFVTMPMSRRRHLRLARKRGWIEFDRFERTMARAFVSATTIRFLWRELAPFYHPPLKPLPDDRLESQILVDRPEIEGLIIHFWRSMRGADPLPAFSPLAPDPSVAELGRHLDLMAGWTVRSAA</sequence>
<gene>
    <name evidence="1" type="ORF">LVY65_04915</name>
</gene>
<evidence type="ECO:0000313" key="2">
    <source>
        <dbReference type="Proteomes" id="UP001139410"/>
    </source>
</evidence>
<accession>A0A9X1U4Q2</accession>
<dbReference type="Proteomes" id="UP001139410">
    <property type="component" value="Unassembled WGS sequence"/>
</dbReference>
<dbReference type="EMBL" id="JAKFGM010000001">
    <property type="protein sequence ID" value="MCF2514406.1"/>
    <property type="molecule type" value="Genomic_DNA"/>
</dbReference>
<organism evidence="1 2">
    <name type="scientific">Sphingomonas cremea</name>
    <dbReference type="NCBI Taxonomy" id="2904799"/>
    <lineage>
        <taxon>Bacteria</taxon>
        <taxon>Pseudomonadati</taxon>
        <taxon>Pseudomonadota</taxon>
        <taxon>Alphaproteobacteria</taxon>
        <taxon>Sphingomonadales</taxon>
        <taxon>Sphingomonadaceae</taxon>
        <taxon>Sphingomonas</taxon>
    </lineage>
</organism>
<proteinExistence type="predicted"/>
<protein>
    <submittedName>
        <fullName evidence="1">Uncharacterized protein</fullName>
    </submittedName>
</protein>
<keyword evidence="2" id="KW-1185">Reference proteome</keyword>
<dbReference type="RefSeq" id="WP_235066870.1">
    <property type="nucleotide sequence ID" value="NZ_JAKFGM010000001.1"/>
</dbReference>
<evidence type="ECO:0000313" key="1">
    <source>
        <dbReference type="EMBL" id="MCF2514406.1"/>
    </source>
</evidence>